<evidence type="ECO:0000313" key="1">
    <source>
        <dbReference type="EMBL" id="KAK2652337.1"/>
    </source>
</evidence>
<gene>
    <name evidence="1" type="ORF">Ddye_012193</name>
</gene>
<sequence length="133" mass="15299">MTYLELSLGGNLGREILWLLVIKKVEDKLAPWKRSPLSKEGKLVLIKAVLSSLPMYYMFVFRVPSGVANRIKNLKKEFFWNDGIKKKKVYAVDWVSICKSKRLDGLGIGRIEDKGVSTLAKWIWRFGKEHSSL</sequence>
<reference evidence="1" key="1">
    <citation type="journal article" date="2023" name="Plant J.">
        <title>Genome sequences and population genomics provide insights into the demographic history, inbreeding, and mutation load of two 'living fossil' tree species of Dipteronia.</title>
        <authorList>
            <person name="Feng Y."/>
            <person name="Comes H.P."/>
            <person name="Chen J."/>
            <person name="Zhu S."/>
            <person name="Lu R."/>
            <person name="Zhang X."/>
            <person name="Li P."/>
            <person name="Qiu J."/>
            <person name="Olsen K.M."/>
            <person name="Qiu Y."/>
        </authorList>
    </citation>
    <scope>NUCLEOTIDE SEQUENCE</scope>
    <source>
        <strain evidence="1">KIB01</strain>
    </source>
</reference>
<protein>
    <submittedName>
        <fullName evidence="1">Uncharacterized protein</fullName>
    </submittedName>
</protein>
<comment type="caution">
    <text evidence="1">The sequence shown here is derived from an EMBL/GenBank/DDBJ whole genome shotgun (WGS) entry which is preliminary data.</text>
</comment>
<keyword evidence="2" id="KW-1185">Reference proteome</keyword>
<organism evidence="1 2">
    <name type="scientific">Dipteronia dyeriana</name>
    <dbReference type="NCBI Taxonomy" id="168575"/>
    <lineage>
        <taxon>Eukaryota</taxon>
        <taxon>Viridiplantae</taxon>
        <taxon>Streptophyta</taxon>
        <taxon>Embryophyta</taxon>
        <taxon>Tracheophyta</taxon>
        <taxon>Spermatophyta</taxon>
        <taxon>Magnoliopsida</taxon>
        <taxon>eudicotyledons</taxon>
        <taxon>Gunneridae</taxon>
        <taxon>Pentapetalae</taxon>
        <taxon>rosids</taxon>
        <taxon>malvids</taxon>
        <taxon>Sapindales</taxon>
        <taxon>Sapindaceae</taxon>
        <taxon>Hippocastanoideae</taxon>
        <taxon>Acereae</taxon>
        <taxon>Dipteronia</taxon>
    </lineage>
</organism>
<evidence type="ECO:0000313" key="2">
    <source>
        <dbReference type="Proteomes" id="UP001280121"/>
    </source>
</evidence>
<dbReference type="Proteomes" id="UP001280121">
    <property type="component" value="Unassembled WGS sequence"/>
</dbReference>
<name>A0AAD9X3Z4_9ROSI</name>
<proteinExistence type="predicted"/>
<dbReference type="EMBL" id="JANJYI010000004">
    <property type="protein sequence ID" value="KAK2652337.1"/>
    <property type="molecule type" value="Genomic_DNA"/>
</dbReference>
<dbReference type="AlphaFoldDB" id="A0AAD9X3Z4"/>
<accession>A0AAD9X3Z4</accession>
<dbReference type="PANTHER" id="PTHR33116:SF78">
    <property type="entry name" value="OS12G0587133 PROTEIN"/>
    <property type="match status" value="1"/>
</dbReference>
<dbReference type="PANTHER" id="PTHR33116">
    <property type="entry name" value="REVERSE TRANSCRIPTASE ZINC-BINDING DOMAIN-CONTAINING PROTEIN-RELATED-RELATED"/>
    <property type="match status" value="1"/>
</dbReference>